<comment type="caution">
    <text evidence="8">The sequence shown here is derived from an EMBL/GenBank/DDBJ whole genome shotgun (WGS) entry which is preliminary data.</text>
</comment>
<dbReference type="GO" id="GO:0017017">
    <property type="term" value="F:MAP kinase tyrosine/serine/threonine phosphatase activity"/>
    <property type="evidence" value="ECO:0007669"/>
    <property type="project" value="TreeGrafter"/>
</dbReference>
<dbReference type="Gene3D" id="3.90.190.10">
    <property type="entry name" value="Protein tyrosine phosphatase superfamily"/>
    <property type="match status" value="1"/>
</dbReference>
<dbReference type="PANTHER" id="PTHR10159:SF519">
    <property type="entry name" value="DUAL SPECIFICITY PROTEIN PHOSPHATASE MPK3"/>
    <property type="match status" value="1"/>
</dbReference>
<comment type="similarity">
    <text evidence="1">Belongs to the protein-tyrosine phosphatase family. Non-receptor class dual specificity subfamily.</text>
</comment>
<protein>
    <recommendedName>
        <fullName evidence="2">protein-tyrosine-phosphatase</fullName>
        <ecNumber evidence="2">3.1.3.48</ecNumber>
    </recommendedName>
</protein>
<dbReference type="EC" id="3.1.3.48" evidence="2"/>
<dbReference type="InterPro" id="IPR000340">
    <property type="entry name" value="Dual-sp_phosphatase_cat-dom"/>
</dbReference>
<sequence>MIRFDNMPPEVMQAMCTPMHEILPRAALPTASSSSHPSSASPYAPYSHSQQQQPPMSGALYLGGLTAMNDPSLLRQHNIRHFVQVIEAAWAPPCRADDTSYGIDIRDKENVDLRPYLEGACQYIERSLRTGSSVLIHCQQGISRSSAIVIAFLIRNHGMTYDSALAYVKRKRACVKPNPGFARALMEWEAAWRSSNRPGMQRRFTS</sequence>
<keyword evidence="9" id="KW-1185">Reference proteome</keyword>
<dbReference type="PANTHER" id="PTHR10159">
    <property type="entry name" value="DUAL SPECIFICITY PROTEIN PHOSPHATASE"/>
    <property type="match status" value="1"/>
</dbReference>
<feature type="domain" description="Tyrosine specific protein phosphatases" evidence="7">
    <location>
        <begin position="114"/>
        <end position="172"/>
    </location>
</feature>
<feature type="domain" description="Tyrosine-protein phosphatase" evidence="6">
    <location>
        <begin position="51"/>
        <end position="194"/>
    </location>
</feature>
<dbReference type="SMART" id="SM00195">
    <property type="entry name" value="DSPc"/>
    <property type="match status" value="1"/>
</dbReference>
<accession>A0A8H6SR83</accession>
<evidence type="ECO:0000256" key="5">
    <source>
        <dbReference type="SAM" id="MobiDB-lite"/>
    </source>
</evidence>
<dbReference type="EMBL" id="JACAZF010000005">
    <property type="protein sequence ID" value="KAF7303570.1"/>
    <property type="molecule type" value="Genomic_DNA"/>
</dbReference>
<evidence type="ECO:0000313" key="9">
    <source>
        <dbReference type="Proteomes" id="UP000636479"/>
    </source>
</evidence>
<organism evidence="8 9">
    <name type="scientific">Mycena indigotica</name>
    <dbReference type="NCBI Taxonomy" id="2126181"/>
    <lineage>
        <taxon>Eukaryota</taxon>
        <taxon>Fungi</taxon>
        <taxon>Dikarya</taxon>
        <taxon>Basidiomycota</taxon>
        <taxon>Agaricomycotina</taxon>
        <taxon>Agaricomycetes</taxon>
        <taxon>Agaricomycetidae</taxon>
        <taxon>Agaricales</taxon>
        <taxon>Marasmiineae</taxon>
        <taxon>Mycenaceae</taxon>
        <taxon>Mycena</taxon>
    </lineage>
</organism>
<dbReference type="InterPro" id="IPR029021">
    <property type="entry name" value="Prot-tyrosine_phosphatase-like"/>
</dbReference>
<dbReference type="AlphaFoldDB" id="A0A8H6SR83"/>
<dbReference type="Proteomes" id="UP000636479">
    <property type="component" value="Unassembled WGS sequence"/>
</dbReference>
<dbReference type="RefSeq" id="XP_037220542.1">
    <property type="nucleotide sequence ID" value="XM_037362621.1"/>
</dbReference>
<dbReference type="GeneID" id="59345137"/>
<proteinExistence type="inferred from homology"/>
<evidence type="ECO:0000259" key="6">
    <source>
        <dbReference type="PROSITE" id="PS50054"/>
    </source>
</evidence>
<dbReference type="PROSITE" id="PS50056">
    <property type="entry name" value="TYR_PHOSPHATASE_2"/>
    <property type="match status" value="1"/>
</dbReference>
<dbReference type="Pfam" id="PF00782">
    <property type="entry name" value="DSPc"/>
    <property type="match status" value="1"/>
</dbReference>
<dbReference type="GO" id="GO:0043409">
    <property type="term" value="P:negative regulation of MAPK cascade"/>
    <property type="evidence" value="ECO:0007669"/>
    <property type="project" value="TreeGrafter"/>
</dbReference>
<evidence type="ECO:0000256" key="1">
    <source>
        <dbReference type="ARBA" id="ARBA00008601"/>
    </source>
</evidence>
<evidence type="ECO:0000256" key="2">
    <source>
        <dbReference type="ARBA" id="ARBA00013064"/>
    </source>
</evidence>
<dbReference type="GO" id="GO:0008330">
    <property type="term" value="F:protein tyrosine/threonine phosphatase activity"/>
    <property type="evidence" value="ECO:0007669"/>
    <property type="project" value="TreeGrafter"/>
</dbReference>
<dbReference type="PROSITE" id="PS00383">
    <property type="entry name" value="TYR_PHOSPHATASE_1"/>
    <property type="match status" value="1"/>
</dbReference>
<dbReference type="InterPro" id="IPR000387">
    <property type="entry name" value="Tyr_Pase_dom"/>
</dbReference>
<gene>
    <name evidence="8" type="ORF">MIND_00586300</name>
</gene>
<dbReference type="InterPro" id="IPR020422">
    <property type="entry name" value="TYR_PHOSPHATASE_DUAL_dom"/>
</dbReference>
<dbReference type="InterPro" id="IPR016130">
    <property type="entry name" value="Tyr_Pase_AS"/>
</dbReference>
<dbReference type="GO" id="GO:0005737">
    <property type="term" value="C:cytoplasm"/>
    <property type="evidence" value="ECO:0007669"/>
    <property type="project" value="TreeGrafter"/>
</dbReference>
<reference evidence="8" key="1">
    <citation type="submission" date="2020-05" db="EMBL/GenBank/DDBJ databases">
        <title>Mycena genomes resolve the evolution of fungal bioluminescence.</title>
        <authorList>
            <person name="Tsai I.J."/>
        </authorList>
    </citation>
    <scope>NUCLEOTIDE SEQUENCE</scope>
    <source>
        <strain evidence="8">171206Taipei</strain>
    </source>
</reference>
<dbReference type="SUPFAM" id="SSF52799">
    <property type="entry name" value="(Phosphotyrosine protein) phosphatases II"/>
    <property type="match status" value="1"/>
</dbReference>
<dbReference type="PROSITE" id="PS50054">
    <property type="entry name" value="TYR_PHOSPHATASE_DUAL"/>
    <property type="match status" value="1"/>
</dbReference>
<feature type="compositionally biased region" description="Low complexity" evidence="5">
    <location>
        <begin position="31"/>
        <end position="49"/>
    </location>
</feature>
<evidence type="ECO:0000256" key="4">
    <source>
        <dbReference type="ARBA" id="ARBA00022912"/>
    </source>
</evidence>
<keyword evidence="4" id="KW-0904">Protein phosphatase</keyword>
<keyword evidence="3" id="KW-0378">Hydrolase</keyword>
<name>A0A8H6SR83_9AGAR</name>
<dbReference type="GO" id="GO:0033550">
    <property type="term" value="F:MAP kinase tyrosine phosphatase activity"/>
    <property type="evidence" value="ECO:0007669"/>
    <property type="project" value="TreeGrafter"/>
</dbReference>
<evidence type="ECO:0000313" key="8">
    <source>
        <dbReference type="EMBL" id="KAF7303570.1"/>
    </source>
</evidence>
<evidence type="ECO:0000256" key="3">
    <source>
        <dbReference type="ARBA" id="ARBA00022801"/>
    </source>
</evidence>
<dbReference type="OrthoDB" id="273181at2759"/>
<dbReference type="CDD" id="cd14498">
    <property type="entry name" value="DSP"/>
    <property type="match status" value="1"/>
</dbReference>
<evidence type="ECO:0000259" key="7">
    <source>
        <dbReference type="PROSITE" id="PS50056"/>
    </source>
</evidence>
<feature type="region of interest" description="Disordered" evidence="5">
    <location>
        <begin position="28"/>
        <end position="54"/>
    </location>
</feature>